<proteinExistence type="predicted"/>
<protein>
    <submittedName>
        <fullName evidence="2">Uncharacterized protein LOC111280660</fullName>
    </submittedName>
</protein>
<name>A0A6P5X5W0_DURZI</name>
<dbReference type="RefSeq" id="XP_022723810.1">
    <property type="nucleotide sequence ID" value="XM_022868075.1"/>
</dbReference>
<keyword evidence="1" id="KW-1185">Reference proteome</keyword>
<accession>A0A6P5X5W0</accession>
<dbReference type="Proteomes" id="UP000515121">
    <property type="component" value="Unplaced"/>
</dbReference>
<dbReference type="PANTHER" id="PTHR35278">
    <property type="entry name" value="TRANSMEMBRANE PROTEIN-RELATED"/>
    <property type="match status" value="1"/>
</dbReference>
<dbReference type="KEGG" id="dzi:111280660"/>
<organism evidence="1 2">
    <name type="scientific">Durio zibethinus</name>
    <name type="common">Durian</name>
    <dbReference type="NCBI Taxonomy" id="66656"/>
    <lineage>
        <taxon>Eukaryota</taxon>
        <taxon>Viridiplantae</taxon>
        <taxon>Streptophyta</taxon>
        <taxon>Embryophyta</taxon>
        <taxon>Tracheophyta</taxon>
        <taxon>Spermatophyta</taxon>
        <taxon>Magnoliopsida</taxon>
        <taxon>eudicotyledons</taxon>
        <taxon>Gunneridae</taxon>
        <taxon>Pentapetalae</taxon>
        <taxon>rosids</taxon>
        <taxon>malvids</taxon>
        <taxon>Malvales</taxon>
        <taxon>Malvaceae</taxon>
        <taxon>Helicteroideae</taxon>
        <taxon>Durio</taxon>
    </lineage>
</organism>
<gene>
    <name evidence="2" type="primary">LOC111280660</name>
</gene>
<dbReference type="PANTHER" id="PTHR35278:SF4">
    <property type="entry name" value="TRANSMEMBRANE PROTEIN"/>
    <property type="match status" value="1"/>
</dbReference>
<reference evidence="2" key="1">
    <citation type="submission" date="2025-08" db="UniProtKB">
        <authorList>
            <consortium name="RefSeq"/>
        </authorList>
    </citation>
    <scope>IDENTIFICATION</scope>
    <source>
        <tissue evidence="2">Fruit stalk</tissue>
    </source>
</reference>
<dbReference type="AlphaFoldDB" id="A0A6P5X5W0"/>
<dbReference type="GeneID" id="111280660"/>
<evidence type="ECO:0000313" key="2">
    <source>
        <dbReference type="RefSeq" id="XP_022723810.1"/>
    </source>
</evidence>
<sequence>MGAVIGKAADGIGGVLGNVLAAPFKSVFGGSCEKRFYLCLATGYHSHELISVPKRTFVQGHGIWEYAICQCIIRSLCKICWTGCKTYWFALEDITCFLWHKLKNTKRVNRHHHRHRHFEDIEEVGFNDYYLDKYDYRQQRLYEATARSWTQKYAMG</sequence>
<evidence type="ECO:0000313" key="1">
    <source>
        <dbReference type="Proteomes" id="UP000515121"/>
    </source>
</evidence>
<dbReference type="OrthoDB" id="1916120at2759"/>